<evidence type="ECO:0000256" key="1">
    <source>
        <dbReference type="SAM" id="MobiDB-lite"/>
    </source>
</evidence>
<feature type="transmembrane region" description="Helical" evidence="2">
    <location>
        <begin position="309"/>
        <end position="330"/>
    </location>
</feature>
<keyword evidence="2" id="KW-0812">Transmembrane</keyword>
<evidence type="ECO:0000256" key="2">
    <source>
        <dbReference type="SAM" id="Phobius"/>
    </source>
</evidence>
<name>A0ABY5YCR1_9DEIO</name>
<feature type="region of interest" description="Disordered" evidence="1">
    <location>
        <begin position="418"/>
        <end position="450"/>
    </location>
</feature>
<dbReference type="Proteomes" id="UP001060261">
    <property type="component" value="Chromosome"/>
</dbReference>
<dbReference type="InterPro" id="IPR025403">
    <property type="entry name" value="TgpA-like_C"/>
</dbReference>
<keyword evidence="2" id="KW-1133">Transmembrane helix</keyword>
<organism evidence="4 5">
    <name type="scientific">Deinococcus rubellus</name>
    <dbReference type="NCBI Taxonomy" id="1889240"/>
    <lineage>
        <taxon>Bacteria</taxon>
        <taxon>Thermotogati</taxon>
        <taxon>Deinococcota</taxon>
        <taxon>Deinococci</taxon>
        <taxon>Deinococcales</taxon>
        <taxon>Deinococcaceae</taxon>
        <taxon>Deinococcus</taxon>
    </lineage>
</organism>
<feature type="transmembrane region" description="Helical" evidence="2">
    <location>
        <begin position="213"/>
        <end position="234"/>
    </location>
</feature>
<feature type="transmembrane region" description="Helical" evidence="2">
    <location>
        <begin position="246"/>
        <end position="268"/>
    </location>
</feature>
<gene>
    <name evidence="4" type="ORF">N0D28_08560</name>
</gene>
<dbReference type="RefSeq" id="WP_260559119.1">
    <property type="nucleotide sequence ID" value="NZ_BAABEC010000071.1"/>
</dbReference>
<sequence length="450" mass="47591">MLTRPLLLACLPWTALGWQPWWLCLLQSGAVAFTVSRRERAALPPGSLFVSLLLLALLGTLTHWPDLKSAALTFVVTGPLSLLLAAGIGGAQQGQRWALAIPAALLLLGPTWLGVLGLLLGALGLGGPDRQAESGLKPQGRPGLGWPMLLTAAVALLTFALLPRPALPHLDRTPIDVVQRVPDAPASVRPPAQNQVGKPRAAPRLAPDRSLQALLDASSLPLLGMALLCLAVLWRMRPIKGQPLKWWALLPIVGLLAAAGLFVLGLLLQPQPLYRVVGRIVEPAARQVTPAGGGAGRQTAPLPLNLPTWLIWTVAALSLLLLLLIAWAVLRLRELPDDTDGPALTDPPDGPTDAPTGRVRAAYAATLHVLAHHGLSRLTSETPDELLSRAAVRWPEAAAPLAQLTGAYSPVRYGQAADESQAEAAEHSAAEVQSLLDASPVPDFPLPRYP</sequence>
<keyword evidence="2" id="KW-0472">Membrane</keyword>
<evidence type="ECO:0000313" key="4">
    <source>
        <dbReference type="EMBL" id="UWX62824.1"/>
    </source>
</evidence>
<dbReference type="EMBL" id="CP104213">
    <property type="protein sequence ID" value="UWX62824.1"/>
    <property type="molecule type" value="Genomic_DNA"/>
</dbReference>
<reference evidence="4" key="1">
    <citation type="submission" date="2022-09" db="EMBL/GenBank/DDBJ databases">
        <title>genome sequence of Deinococcus rubellus.</title>
        <authorList>
            <person name="Srinivasan S."/>
        </authorList>
    </citation>
    <scope>NUCLEOTIDE SEQUENCE</scope>
    <source>
        <strain evidence="4">Ant6</strain>
    </source>
</reference>
<feature type="domain" description="Protein-glutamine gamma-glutamyltransferase-like C-terminal" evidence="3">
    <location>
        <begin position="362"/>
        <end position="427"/>
    </location>
</feature>
<dbReference type="Pfam" id="PF13559">
    <property type="entry name" value="DUF4129"/>
    <property type="match status" value="1"/>
</dbReference>
<evidence type="ECO:0000313" key="5">
    <source>
        <dbReference type="Proteomes" id="UP001060261"/>
    </source>
</evidence>
<accession>A0ABY5YCR1</accession>
<proteinExistence type="predicted"/>
<feature type="transmembrane region" description="Helical" evidence="2">
    <location>
        <begin position="97"/>
        <end position="123"/>
    </location>
</feature>
<feature type="transmembrane region" description="Helical" evidence="2">
    <location>
        <begin position="70"/>
        <end position="91"/>
    </location>
</feature>
<protein>
    <submittedName>
        <fullName evidence="4">DUF4129 domain-containing protein</fullName>
    </submittedName>
</protein>
<evidence type="ECO:0000259" key="3">
    <source>
        <dbReference type="Pfam" id="PF13559"/>
    </source>
</evidence>
<feature type="transmembrane region" description="Helical" evidence="2">
    <location>
        <begin position="41"/>
        <end position="58"/>
    </location>
</feature>
<keyword evidence="5" id="KW-1185">Reference proteome</keyword>